<evidence type="ECO:0000313" key="8">
    <source>
        <dbReference type="EMBL" id="ETH31854.1"/>
    </source>
</evidence>
<accession>A0AAI9J3N2</accession>
<dbReference type="Proteomes" id="UP000018679">
    <property type="component" value="Unassembled WGS sequence"/>
</dbReference>
<evidence type="ECO:0000256" key="2">
    <source>
        <dbReference type="ARBA" id="ARBA00022448"/>
    </source>
</evidence>
<dbReference type="Pfam" id="PF00126">
    <property type="entry name" value="HTH_1"/>
    <property type="match status" value="1"/>
</dbReference>
<name>A0AAI9J3N2_BORPT</name>
<evidence type="ECO:0000256" key="3">
    <source>
        <dbReference type="ARBA" id="ARBA00022505"/>
    </source>
</evidence>
<dbReference type="GO" id="GO:0003700">
    <property type="term" value="F:DNA-binding transcription factor activity"/>
    <property type="evidence" value="ECO:0007669"/>
    <property type="project" value="InterPro"/>
</dbReference>
<dbReference type="PANTHER" id="PTHR30432">
    <property type="entry name" value="TRANSCRIPTIONAL REGULATOR MODE"/>
    <property type="match status" value="1"/>
</dbReference>
<dbReference type="InterPro" id="IPR000847">
    <property type="entry name" value="LysR_HTH_N"/>
</dbReference>
<keyword evidence="4" id="KW-0677">Repeat</keyword>
<evidence type="ECO:0000259" key="7">
    <source>
        <dbReference type="PROSITE" id="PS51866"/>
    </source>
</evidence>
<dbReference type="Pfam" id="PF03459">
    <property type="entry name" value="TOBE"/>
    <property type="match status" value="2"/>
</dbReference>
<dbReference type="Gene3D" id="2.40.50.100">
    <property type="match status" value="2"/>
</dbReference>
<dbReference type="NCBIfam" id="TIGR00637">
    <property type="entry name" value="ModE_repress"/>
    <property type="match status" value="1"/>
</dbReference>
<keyword evidence="2 5" id="KW-0813">Transport</keyword>
<dbReference type="GO" id="GO:0015689">
    <property type="term" value="P:molybdate ion transport"/>
    <property type="evidence" value="ECO:0007669"/>
    <property type="project" value="UniProtKB-UniRule"/>
</dbReference>
<dbReference type="InterPro" id="IPR004606">
    <property type="entry name" value="Mop_domain"/>
</dbReference>
<dbReference type="SUPFAM" id="SSF50331">
    <property type="entry name" value="MOP-like"/>
    <property type="match status" value="2"/>
</dbReference>
<dbReference type="PANTHER" id="PTHR30432:SF1">
    <property type="entry name" value="DNA-BINDING TRANSCRIPTIONAL DUAL REGULATOR MODE"/>
    <property type="match status" value="1"/>
</dbReference>
<dbReference type="PROSITE" id="PS51866">
    <property type="entry name" value="MOP"/>
    <property type="match status" value="2"/>
</dbReference>
<feature type="domain" description="Mop" evidence="7">
    <location>
        <begin position="213"/>
        <end position="279"/>
    </location>
</feature>
<reference evidence="8 9" key="1">
    <citation type="journal article" date="2013" name="Genome Announc.">
        <title>Genome Sequences of 28 Bordetella pertussis U.S. Outbreak Strains Dating from 2010 to 2012.</title>
        <authorList>
            <person name="Harvill E.T."/>
            <person name="Goodfield L.L."/>
            <person name="Ivanov Y."/>
            <person name="Meyer J.A."/>
            <person name="Newth C."/>
            <person name="Cassiday P."/>
            <person name="Tondella M.L."/>
            <person name="Liao P."/>
            <person name="Zimmerman J."/>
            <person name="Meert K."/>
            <person name="Wessel D."/>
            <person name="Berger J."/>
            <person name="Dean J.M."/>
            <person name="Holubkov R."/>
            <person name="Burr J."/>
            <person name="Liu T."/>
            <person name="Brinkac L."/>
            <person name="Kim M."/>
            <person name="Losada L."/>
        </authorList>
    </citation>
    <scope>NUCLEOTIDE SEQUENCE [LARGE SCALE GENOMIC DNA]</scope>
    <source>
        <strain evidence="8 9">CHLA-26</strain>
    </source>
</reference>
<dbReference type="InterPro" id="IPR036390">
    <property type="entry name" value="WH_DNA-bd_sf"/>
</dbReference>
<gene>
    <name evidence="8" type="ORF">L566_2747</name>
</gene>
<evidence type="ECO:0000313" key="9">
    <source>
        <dbReference type="Proteomes" id="UP000018679"/>
    </source>
</evidence>
<evidence type="ECO:0000256" key="6">
    <source>
        <dbReference type="PIRSR" id="PIRSR005763-1"/>
    </source>
</evidence>
<dbReference type="PIRSF" id="PIRSF005763">
    <property type="entry name" value="Txn_reg_ModE"/>
    <property type="match status" value="1"/>
</dbReference>
<protein>
    <submittedName>
        <fullName evidence="8">TOBE domain protein</fullName>
    </submittedName>
</protein>
<organism evidence="8 9">
    <name type="scientific">Bordetella pertussis CHLA-26</name>
    <dbReference type="NCBI Taxonomy" id="1331284"/>
    <lineage>
        <taxon>Bacteria</taxon>
        <taxon>Pseudomonadati</taxon>
        <taxon>Pseudomonadota</taxon>
        <taxon>Betaproteobacteria</taxon>
        <taxon>Burkholderiales</taxon>
        <taxon>Alcaligenaceae</taxon>
        <taxon>Bordetella</taxon>
    </lineage>
</organism>
<dbReference type="NCBIfam" id="TIGR00638">
    <property type="entry name" value="Mop"/>
    <property type="match status" value="2"/>
</dbReference>
<evidence type="ECO:0000256" key="1">
    <source>
        <dbReference type="ARBA" id="ARBA00008110"/>
    </source>
</evidence>
<dbReference type="EMBL" id="AXSB02000009">
    <property type="protein sequence ID" value="ETH31854.1"/>
    <property type="molecule type" value="Genomic_DNA"/>
</dbReference>
<sequence>MHPPSAGRAGQTAMSAPSLQLDGTLWLRSGDQPWGGQHRIDLLAQIEATGSISAAARAAGMSYKGAWDAIDAMNNLAGEPLVLRSAGGRGGGGTRLTDRARRLIATFRALQAEHQRFVQHLAASGLDAAGDIDIMRRFMLKTSARNRLLGTVEAVHAGAVNDEIVLRIAGGQRIAAVITRASTEELGLAPGTQAIALIKAQAVLLGLPGPGLRLSARNQLPGKVAEVRPGAVNSEIIVDLDGGGTLAAIITEESARDLALAAGMPVCALFDAASVMLGVLD</sequence>
<dbReference type="AlphaFoldDB" id="A0AAI9J3N2"/>
<dbReference type="InterPro" id="IPR036388">
    <property type="entry name" value="WH-like_DNA-bd_sf"/>
</dbReference>
<dbReference type="InterPro" id="IPR005116">
    <property type="entry name" value="Transp-assoc_OB_typ1"/>
</dbReference>
<dbReference type="InterPro" id="IPR003725">
    <property type="entry name" value="ModE-bd_N"/>
</dbReference>
<comment type="caution">
    <text evidence="8">The sequence shown here is derived from an EMBL/GenBank/DDBJ whole genome shotgun (WGS) entry which is preliminary data.</text>
</comment>
<dbReference type="SUPFAM" id="SSF46785">
    <property type="entry name" value="Winged helix' DNA-binding domain"/>
    <property type="match status" value="1"/>
</dbReference>
<feature type="domain" description="Mop" evidence="7">
    <location>
        <begin position="141"/>
        <end position="207"/>
    </location>
</feature>
<proteinExistence type="inferred from homology"/>
<feature type="region of interest" description="Required for dimer formation and molybdate binding" evidence="6">
    <location>
        <begin position="142"/>
        <end position="150"/>
    </location>
</feature>
<comment type="similarity">
    <text evidence="1 5">Belongs to the ModE family.</text>
</comment>
<dbReference type="GO" id="GO:0030151">
    <property type="term" value="F:molybdenum ion binding"/>
    <property type="evidence" value="ECO:0007669"/>
    <property type="project" value="UniProtKB-UniRule"/>
</dbReference>
<dbReference type="Gene3D" id="1.10.10.10">
    <property type="entry name" value="Winged helix-like DNA-binding domain superfamily/Winged helix DNA-binding domain"/>
    <property type="match status" value="1"/>
</dbReference>
<dbReference type="InterPro" id="IPR051815">
    <property type="entry name" value="Molybdate_resp_trans_reg"/>
</dbReference>
<dbReference type="InterPro" id="IPR016462">
    <property type="entry name" value="ModE"/>
</dbReference>
<evidence type="ECO:0000256" key="4">
    <source>
        <dbReference type="ARBA" id="ARBA00022737"/>
    </source>
</evidence>
<keyword evidence="3 5" id="KW-0500">Molybdenum</keyword>
<evidence type="ECO:0000256" key="5">
    <source>
        <dbReference type="PIRNR" id="PIRNR005763"/>
    </source>
</evidence>
<dbReference type="InterPro" id="IPR008995">
    <property type="entry name" value="Mo/tungstate-bd_C_term_dom"/>
</dbReference>